<dbReference type="Gene3D" id="3.40.50.410">
    <property type="entry name" value="von Willebrand factor, type A domain"/>
    <property type="match status" value="2"/>
</dbReference>
<reference evidence="3" key="1">
    <citation type="submission" date="2022-11" db="UniProtKB">
        <authorList>
            <consortium name="WormBaseParasite"/>
        </authorList>
    </citation>
    <scope>IDENTIFICATION</scope>
</reference>
<dbReference type="InterPro" id="IPR050525">
    <property type="entry name" value="ECM_Assembly_Org"/>
</dbReference>
<keyword evidence="2" id="KW-1185">Reference proteome</keyword>
<dbReference type="Pfam" id="PF00092">
    <property type="entry name" value="VWA"/>
    <property type="match status" value="2"/>
</dbReference>
<feature type="domain" description="VWFA" evidence="1">
    <location>
        <begin position="2"/>
        <end position="175"/>
    </location>
</feature>
<dbReference type="InterPro" id="IPR002035">
    <property type="entry name" value="VWF_A"/>
</dbReference>
<dbReference type="AlphaFoldDB" id="A0A915CJG5"/>
<dbReference type="Proteomes" id="UP000887569">
    <property type="component" value="Unplaced"/>
</dbReference>
<protein>
    <submittedName>
        <fullName evidence="3">VWFA domain-containing protein</fullName>
    </submittedName>
</protein>
<dbReference type="PANTHER" id="PTHR24020:SF87">
    <property type="entry name" value="COLLAGEN ALPHA-1(VI) CHAIN-LIKE"/>
    <property type="match status" value="1"/>
</dbReference>
<dbReference type="InterPro" id="IPR036465">
    <property type="entry name" value="vWFA_dom_sf"/>
</dbReference>
<feature type="domain" description="VWFA" evidence="1">
    <location>
        <begin position="205"/>
        <end position="383"/>
    </location>
</feature>
<dbReference type="PANTHER" id="PTHR24020">
    <property type="entry name" value="COLLAGEN ALPHA"/>
    <property type="match status" value="1"/>
</dbReference>
<evidence type="ECO:0000259" key="1">
    <source>
        <dbReference type="PROSITE" id="PS50234"/>
    </source>
</evidence>
<evidence type="ECO:0000313" key="3">
    <source>
        <dbReference type="WBParaSite" id="PgR244X_g001_t01"/>
    </source>
</evidence>
<name>A0A915CJG5_PARUN</name>
<dbReference type="SUPFAM" id="SSF53300">
    <property type="entry name" value="vWA-like"/>
    <property type="match status" value="2"/>
</dbReference>
<sequence length="444" mass="49175">MDLEIILDASTSRQEVFEHQRELALSLIERLPVDAGDTHVAVGVNSFTSVPTLRQTLGLGRDRQMVRHAIEDIKYNGGSTLTAQAVDLSVEDLERGRRSDAVQVVVLMNDGMSQDPWEDVLKSSERLRATGAERFGVALGDKVDLRELMHYIGDEKRIYRDGSTERFLSDVVSLLTGGEDCEAQFVSKPPLEMAPSKACEPAKVDIMVVFDNSDGTSSLTDPSVNSNKYLLLDVLGSLPTTSDGQKIQLSIISFAMEPNLLVGFNDNQQKETVFRRVEEIKAEHGKPAYAKAINFALEEYEKSHRANTRGILLIVGDGKSDDAPNERKIVAQDLQKQKDLSCFAVDSGKAIDADSLAEYTGSIDRVFNYDRNAEFAKKLLNEVIGSRCIQDETKESKSAEKIIEIPSLLRGSLRDIANKPDNDLKDFENEKLVVKEKSTASTKM</sequence>
<dbReference type="WBParaSite" id="PgR244X_g001_t01">
    <property type="protein sequence ID" value="PgR244X_g001_t01"/>
    <property type="gene ID" value="PgR244X_g001"/>
</dbReference>
<dbReference type="CDD" id="cd01450">
    <property type="entry name" value="vWFA_subfamily_ECM"/>
    <property type="match status" value="1"/>
</dbReference>
<dbReference type="PROSITE" id="PS50234">
    <property type="entry name" value="VWFA"/>
    <property type="match status" value="2"/>
</dbReference>
<dbReference type="SMART" id="SM00327">
    <property type="entry name" value="VWA"/>
    <property type="match status" value="2"/>
</dbReference>
<evidence type="ECO:0000313" key="2">
    <source>
        <dbReference type="Proteomes" id="UP000887569"/>
    </source>
</evidence>
<organism evidence="2 3">
    <name type="scientific">Parascaris univalens</name>
    <name type="common">Nematode worm</name>
    <dbReference type="NCBI Taxonomy" id="6257"/>
    <lineage>
        <taxon>Eukaryota</taxon>
        <taxon>Metazoa</taxon>
        <taxon>Ecdysozoa</taxon>
        <taxon>Nematoda</taxon>
        <taxon>Chromadorea</taxon>
        <taxon>Rhabditida</taxon>
        <taxon>Spirurina</taxon>
        <taxon>Ascaridomorpha</taxon>
        <taxon>Ascaridoidea</taxon>
        <taxon>Ascarididae</taxon>
        <taxon>Parascaris</taxon>
    </lineage>
</organism>
<proteinExistence type="predicted"/>
<accession>A0A915CJG5</accession>